<gene>
    <name evidence="2" type="ORF">HETIRDRAFT_447836</name>
</gene>
<evidence type="ECO:0000313" key="3">
    <source>
        <dbReference type="Proteomes" id="UP000030671"/>
    </source>
</evidence>
<dbReference type="RefSeq" id="XP_009541210.1">
    <property type="nucleotide sequence ID" value="XM_009542915.1"/>
</dbReference>
<feature type="compositionally biased region" description="Basic residues" evidence="1">
    <location>
        <begin position="88"/>
        <end position="97"/>
    </location>
</feature>
<protein>
    <submittedName>
        <fullName evidence="2">Uncharacterized protein</fullName>
    </submittedName>
</protein>
<dbReference type="EMBL" id="KI925454">
    <property type="protein sequence ID" value="ETW87291.1"/>
    <property type="molecule type" value="Genomic_DNA"/>
</dbReference>
<organism evidence="2 3">
    <name type="scientific">Heterobasidion irregulare (strain TC 32-1)</name>
    <dbReference type="NCBI Taxonomy" id="747525"/>
    <lineage>
        <taxon>Eukaryota</taxon>
        <taxon>Fungi</taxon>
        <taxon>Dikarya</taxon>
        <taxon>Basidiomycota</taxon>
        <taxon>Agaricomycotina</taxon>
        <taxon>Agaricomycetes</taxon>
        <taxon>Russulales</taxon>
        <taxon>Bondarzewiaceae</taxon>
        <taxon>Heterobasidion</taxon>
        <taxon>Heterobasidion annosum species complex</taxon>
    </lineage>
</organism>
<dbReference type="KEGG" id="hir:HETIRDRAFT_447836"/>
<feature type="compositionally biased region" description="Polar residues" evidence="1">
    <location>
        <begin position="1"/>
        <end position="13"/>
    </location>
</feature>
<dbReference type="Proteomes" id="UP000030671">
    <property type="component" value="Unassembled WGS sequence"/>
</dbReference>
<sequence>MTLAETSGAQAESTWEEQGGGWRGRQAEDSLGQCDKATDAKLPRPRHTHTDQHGGGEMKNVQQPPPLGTPTERAPTPLRCTIEMKTTGSKKRKKKKNAISSETKKQTR</sequence>
<dbReference type="InParanoid" id="W4KQI2"/>
<name>W4KQI2_HETIT</name>
<reference evidence="2 3" key="1">
    <citation type="journal article" date="2012" name="New Phytol.">
        <title>Insight into trade-off between wood decay and parasitism from the genome of a fungal forest pathogen.</title>
        <authorList>
            <person name="Olson A."/>
            <person name="Aerts A."/>
            <person name="Asiegbu F."/>
            <person name="Belbahri L."/>
            <person name="Bouzid O."/>
            <person name="Broberg A."/>
            <person name="Canback B."/>
            <person name="Coutinho P.M."/>
            <person name="Cullen D."/>
            <person name="Dalman K."/>
            <person name="Deflorio G."/>
            <person name="van Diepen L.T."/>
            <person name="Dunand C."/>
            <person name="Duplessis S."/>
            <person name="Durling M."/>
            <person name="Gonthier P."/>
            <person name="Grimwood J."/>
            <person name="Fossdal C.G."/>
            <person name="Hansson D."/>
            <person name="Henrissat B."/>
            <person name="Hietala A."/>
            <person name="Himmelstrand K."/>
            <person name="Hoffmeister D."/>
            <person name="Hogberg N."/>
            <person name="James T.Y."/>
            <person name="Karlsson M."/>
            <person name="Kohler A."/>
            <person name="Kues U."/>
            <person name="Lee Y.H."/>
            <person name="Lin Y.C."/>
            <person name="Lind M."/>
            <person name="Lindquist E."/>
            <person name="Lombard V."/>
            <person name="Lucas S."/>
            <person name="Lunden K."/>
            <person name="Morin E."/>
            <person name="Murat C."/>
            <person name="Park J."/>
            <person name="Raffaello T."/>
            <person name="Rouze P."/>
            <person name="Salamov A."/>
            <person name="Schmutz J."/>
            <person name="Solheim H."/>
            <person name="Stahlberg J."/>
            <person name="Velez H."/>
            <person name="de Vries R.P."/>
            <person name="Wiebenga A."/>
            <person name="Woodward S."/>
            <person name="Yakovlev I."/>
            <person name="Garbelotto M."/>
            <person name="Martin F."/>
            <person name="Grigoriev I.V."/>
            <person name="Stenlid J."/>
        </authorList>
    </citation>
    <scope>NUCLEOTIDE SEQUENCE [LARGE SCALE GENOMIC DNA]</scope>
    <source>
        <strain evidence="2 3">TC 32-1</strain>
    </source>
</reference>
<feature type="compositionally biased region" description="Basic and acidic residues" evidence="1">
    <location>
        <begin position="36"/>
        <end position="56"/>
    </location>
</feature>
<dbReference type="HOGENOM" id="CLU_2197313_0_0_1"/>
<feature type="region of interest" description="Disordered" evidence="1">
    <location>
        <begin position="1"/>
        <end position="108"/>
    </location>
</feature>
<keyword evidence="3" id="KW-1185">Reference proteome</keyword>
<proteinExistence type="predicted"/>
<accession>W4KQI2</accession>
<evidence type="ECO:0000313" key="2">
    <source>
        <dbReference type="EMBL" id="ETW87291.1"/>
    </source>
</evidence>
<dbReference type="GeneID" id="20675807"/>
<evidence type="ECO:0000256" key="1">
    <source>
        <dbReference type="SAM" id="MobiDB-lite"/>
    </source>
</evidence>
<dbReference type="AlphaFoldDB" id="W4KQI2"/>